<evidence type="ECO:0000313" key="2">
    <source>
        <dbReference type="EMBL" id="GJT11677.1"/>
    </source>
</evidence>
<keyword evidence="3" id="KW-1185">Reference proteome</keyword>
<name>A0ABQ5BCX5_9ASTR</name>
<comment type="caution">
    <text evidence="2">The sequence shown here is derived from an EMBL/GenBank/DDBJ whole genome shotgun (WGS) entry which is preliminary data.</text>
</comment>
<evidence type="ECO:0008006" key="4">
    <source>
        <dbReference type="Google" id="ProtNLM"/>
    </source>
</evidence>
<sequence length="434" mass="49872">MEDENPIRTLGDYSKPNHGGYRNTIKLPVGNNVVPLRSDTIRLVKMDAHSTGIWKECAALFQFSLRDQANNWLKRLPAGSITTWEDLTTVSIGPHDTQYCMDDFEQAYIDYASLRVNEMGGKRFTLNYGPRNFNDAANTWKKKPNINWARSQTFTNPQSGSISVHSSSYQMRLEKALLDFNSNQEKRKLHGPQEHCINQSRRNKGAVIRKKTSHQPTYADTTSVNRHGSKRDFMILEDTTSIIDRCLGEMVFGRLFIDETGLVYNKEEGTVMFKQGNEKIKFKMPHTMEIFKQTRLIGASTDSIPLLAYEENFSNGRTHYYQSLLIRDEYRQDEGDRRGVRNLIRPNKAFHGLWPMEGLVRPGWPILEEWTEIGPLCGLGESDSCLPFHSRARMRSQYKLARNHPCNTECRGDHCRSHMRISLQSFAVLPSGKN</sequence>
<proteinExistence type="predicted"/>
<gene>
    <name evidence="2" type="ORF">Tco_0858719</name>
</gene>
<feature type="region of interest" description="Disordered" evidence="1">
    <location>
        <begin position="202"/>
        <end position="224"/>
    </location>
</feature>
<accession>A0ABQ5BCX5</accession>
<protein>
    <recommendedName>
        <fullName evidence="4">Retrotransposon gag domain-containing protein</fullName>
    </recommendedName>
</protein>
<organism evidence="2 3">
    <name type="scientific">Tanacetum coccineum</name>
    <dbReference type="NCBI Taxonomy" id="301880"/>
    <lineage>
        <taxon>Eukaryota</taxon>
        <taxon>Viridiplantae</taxon>
        <taxon>Streptophyta</taxon>
        <taxon>Embryophyta</taxon>
        <taxon>Tracheophyta</taxon>
        <taxon>Spermatophyta</taxon>
        <taxon>Magnoliopsida</taxon>
        <taxon>eudicotyledons</taxon>
        <taxon>Gunneridae</taxon>
        <taxon>Pentapetalae</taxon>
        <taxon>asterids</taxon>
        <taxon>campanulids</taxon>
        <taxon>Asterales</taxon>
        <taxon>Asteraceae</taxon>
        <taxon>Asteroideae</taxon>
        <taxon>Anthemideae</taxon>
        <taxon>Anthemidinae</taxon>
        <taxon>Tanacetum</taxon>
    </lineage>
</organism>
<feature type="compositionally biased region" description="Basic residues" evidence="1">
    <location>
        <begin position="202"/>
        <end position="213"/>
    </location>
</feature>
<evidence type="ECO:0000256" key="1">
    <source>
        <dbReference type="SAM" id="MobiDB-lite"/>
    </source>
</evidence>
<evidence type="ECO:0000313" key="3">
    <source>
        <dbReference type="Proteomes" id="UP001151760"/>
    </source>
</evidence>
<reference evidence="2" key="2">
    <citation type="submission" date="2022-01" db="EMBL/GenBank/DDBJ databases">
        <authorList>
            <person name="Yamashiro T."/>
            <person name="Shiraishi A."/>
            <person name="Satake H."/>
            <person name="Nakayama K."/>
        </authorList>
    </citation>
    <scope>NUCLEOTIDE SEQUENCE</scope>
</reference>
<dbReference type="Proteomes" id="UP001151760">
    <property type="component" value="Unassembled WGS sequence"/>
</dbReference>
<dbReference type="EMBL" id="BQNB010013088">
    <property type="protein sequence ID" value="GJT11677.1"/>
    <property type="molecule type" value="Genomic_DNA"/>
</dbReference>
<feature type="compositionally biased region" description="Polar residues" evidence="1">
    <location>
        <begin position="214"/>
        <end position="224"/>
    </location>
</feature>
<reference evidence="2" key="1">
    <citation type="journal article" date="2022" name="Int. J. Mol. Sci.">
        <title>Draft Genome of Tanacetum Coccineum: Genomic Comparison of Closely Related Tanacetum-Family Plants.</title>
        <authorList>
            <person name="Yamashiro T."/>
            <person name="Shiraishi A."/>
            <person name="Nakayama K."/>
            <person name="Satake H."/>
        </authorList>
    </citation>
    <scope>NUCLEOTIDE SEQUENCE</scope>
</reference>